<evidence type="ECO:0000256" key="2">
    <source>
        <dbReference type="ARBA" id="ARBA00022490"/>
    </source>
</evidence>
<dbReference type="SUPFAM" id="SSF50978">
    <property type="entry name" value="WD40 repeat-like"/>
    <property type="match status" value="1"/>
</dbReference>
<evidence type="ECO:0000256" key="4">
    <source>
        <dbReference type="ARBA" id="ARBA00022737"/>
    </source>
</evidence>
<evidence type="ECO:0000313" key="5">
    <source>
        <dbReference type="EMBL" id="CAI2362334.1"/>
    </source>
</evidence>
<keyword evidence="3" id="KW-0853">WD repeat</keyword>
<evidence type="ECO:0000313" key="6">
    <source>
        <dbReference type="Proteomes" id="UP001295684"/>
    </source>
</evidence>
<dbReference type="GO" id="GO:0045503">
    <property type="term" value="F:dynein light chain binding"/>
    <property type="evidence" value="ECO:0007669"/>
    <property type="project" value="TreeGrafter"/>
</dbReference>
<reference evidence="5" key="1">
    <citation type="submission" date="2023-07" db="EMBL/GenBank/DDBJ databases">
        <authorList>
            <consortium name="AG Swart"/>
            <person name="Singh M."/>
            <person name="Singh A."/>
            <person name="Seah K."/>
            <person name="Emmerich C."/>
        </authorList>
    </citation>
    <scope>NUCLEOTIDE SEQUENCE</scope>
    <source>
        <strain evidence="5">DP1</strain>
    </source>
</reference>
<dbReference type="SMART" id="SM00320">
    <property type="entry name" value="WD40"/>
    <property type="match status" value="6"/>
</dbReference>
<comment type="caution">
    <text evidence="5">The sequence shown here is derived from an EMBL/GenBank/DDBJ whole genome shotgun (WGS) entry which is preliminary data.</text>
</comment>
<sequence length="625" mass="70404">MNSDLKDEALVDDDFGGISIVPSTSGADRVVKTQDFYSNTEEIYECNVETNTDYEAYAVETQVDAMIGDDGNAQAEVNLDYLGDWLEAIYPRLANILEMNASSRTFEHYEVKNDDGLEANSLQHTLTTTFEFTDPGVDEDGADAGGETGSFQEYQDDIDEWGDMQSIGRKTKASVQNTSTVQSQTTNAVAGEESKVLSFDVTSVDWSCNGSTIAVAYGKQNHPSMSFQGCVSIWGIFRRDLDPAKPSKNIEVSNCVTTLRFHPSDPNLLAGGTFIGEIYLWNVYNEEPELCNSRADEYFHRESITKLVWISQQQIGSLRFVHSLISTSTDGKILIWDPDNKLDHPKKGYIIARKKKGQMVMIGGTSLDVNPFDNNMFLLGTEGGTIFKCNIETTSFSDQISGSTFEGLSKRLRWRKESERFMDTITNPVNQEQIKQEVERYCMDRGYKEVNPIHIFNAKPEMKLLYTVPFNFNYEKQYGPNQAVSCSPFIRKLFLSCSIDGSVKMYDINNNRSIASFEPSSNEYLMDACFSPFRPAVFAVIGTKGKPYIYDLTISKKSPAYILENEEEEKVVNSGGVKISFNPKQRDFLAVGYMDGMTKIYKLNYSLSNLKKNEKKFLSEFVDKK</sequence>
<gene>
    <name evidence="5" type="ORF">ECRASSUSDP1_LOCUS3656</name>
</gene>
<dbReference type="GO" id="GO:0097014">
    <property type="term" value="C:ciliary plasm"/>
    <property type="evidence" value="ECO:0007669"/>
    <property type="project" value="TreeGrafter"/>
</dbReference>
<dbReference type="GO" id="GO:0045504">
    <property type="term" value="F:dynein heavy chain binding"/>
    <property type="evidence" value="ECO:0007669"/>
    <property type="project" value="TreeGrafter"/>
</dbReference>
<accession>A0AAD1U8R0</accession>
<name>A0AAD1U8R0_EUPCR</name>
<evidence type="ECO:0000256" key="3">
    <source>
        <dbReference type="ARBA" id="ARBA00022574"/>
    </source>
</evidence>
<keyword evidence="2" id="KW-0963">Cytoplasm</keyword>
<comment type="subcellular location">
    <subcellularLocation>
        <location evidence="1">Cytoplasm</location>
    </subcellularLocation>
</comment>
<keyword evidence="4" id="KW-0677">Repeat</keyword>
<dbReference type="PANTHER" id="PTHR12442">
    <property type="entry name" value="DYNEIN INTERMEDIATE CHAIN"/>
    <property type="match status" value="1"/>
</dbReference>
<dbReference type="Gene3D" id="2.130.10.10">
    <property type="entry name" value="YVTN repeat-like/Quinoprotein amine dehydrogenase"/>
    <property type="match status" value="2"/>
</dbReference>
<dbReference type="AlphaFoldDB" id="A0AAD1U8R0"/>
<dbReference type="EMBL" id="CAMPGE010003499">
    <property type="protein sequence ID" value="CAI2362334.1"/>
    <property type="molecule type" value="Genomic_DNA"/>
</dbReference>
<dbReference type="Proteomes" id="UP001295684">
    <property type="component" value="Unassembled WGS sequence"/>
</dbReference>
<dbReference type="GO" id="GO:0042073">
    <property type="term" value="P:intraciliary transport"/>
    <property type="evidence" value="ECO:0007669"/>
    <property type="project" value="TreeGrafter"/>
</dbReference>
<organism evidence="5 6">
    <name type="scientific">Euplotes crassus</name>
    <dbReference type="NCBI Taxonomy" id="5936"/>
    <lineage>
        <taxon>Eukaryota</taxon>
        <taxon>Sar</taxon>
        <taxon>Alveolata</taxon>
        <taxon>Ciliophora</taxon>
        <taxon>Intramacronucleata</taxon>
        <taxon>Spirotrichea</taxon>
        <taxon>Hypotrichia</taxon>
        <taxon>Euplotida</taxon>
        <taxon>Euplotidae</taxon>
        <taxon>Moneuplotes</taxon>
    </lineage>
</organism>
<evidence type="ECO:0000256" key="1">
    <source>
        <dbReference type="ARBA" id="ARBA00004496"/>
    </source>
</evidence>
<dbReference type="PANTHER" id="PTHR12442:SF26">
    <property type="entry name" value="CYTOPLASMIC DYNEIN 2 INTERMEDIATE CHAIN 2"/>
    <property type="match status" value="1"/>
</dbReference>
<dbReference type="GO" id="GO:0005868">
    <property type="term" value="C:cytoplasmic dynein complex"/>
    <property type="evidence" value="ECO:0007669"/>
    <property type="project" value="TreeGrafter"/>
</dbReference>
<dbReference type="InterPro" id="IPR050687">
    <property type="entry name" value="Dynein_IC"/>
</dbReference>
<dbReference type="InterPro" id="IPR015943">
    <property type="entry name" value="WD40/YVTN_repeat-like_dom_sf"/>
</dbReference>
<proteinExistence type="predicted"/>
<keyword evidence="6" id="KW-1185">Reference proteome</keyword>
<dbReference type="InterPro" id="IPR036322">
    <property type="entry name" value="WD40_repeat_dom_sf"/>
</dbReference>
<protein>
    <submittedName>
        <fullName evidence="5">Uncharacterized protein</fullName>
    </submittedName>
</protein>
<dbReference type="InterPro" id="IPR001680">
    <property type="entry name" value="WD40_rpt"/>
</dbReference>